<sequence length="94" mass="10813">MCDHSAPPPPDSLAKRYGADKEPLIKSCFTKVDYTNQFLESYITHVSSHRGLTSPSARVIIAVRKNVAECTRSKIMPMVHSRLERRRIWKTSRR</sequence>
<protein>
    <submittedName>
        <fullName evidence="1">Uncharacterized protein</fullName>
    </submittedName>
</protein>
<dbReference type="AlphaFoldDB" id="A0A1D8NBE0"/>
<proteinExistence type="predicted"/>
<gene>
    <name evidence="1" type="ORF">YALI1_C22944g</name>
</gene>
<name>A0A1D8NBE0_YARLL</name>
<dbReference type="EMBL" id="CP017555">
    <property type="protein sequence ID" value="AOW02948.1"/>
    <property type="molecule type" value="Genomic_DNA"/>
</dbReference>
<dbReference type="RefSeq" id="XP_068138529.1">
    <property type="nucleotide sequence ID" value="XM_068282428.1"/>
</dbReference>
<evidence type="ECO:0000313" key="1">
    <source>
        <dbReference type="EMBL" id="AOW02948.1"/>
    </source>
</evidence>
<dbReference type="VEuPathDB" id="FungiDB:YALI1_C22944g"/>
<evidence type="ECO:0000313" key="2">
    <source>
        <dbReference type="Proteomes" id="UP000182444"/>
    </source>
</evidence>
<reference evidence="1 2" key="1">
    <citation type="journal article" date="2016" name="PLoS ONE">
        <title>Sequence Assembly of Yarrowia lipolytica Strain W29/CLIB89 Shows Transposable Element Diversity.</title>
        <authorList>
            <person name="Magnan C."/>
            <person name="Yu J."/>
            <person name="Chang I."/>
            <person name="Jahn E."/>
            <person name="Kanomata Y."/>
            <person name="Wu J."/>
            <person name="Zeller M."/>
            <person name="Oakes M."/>
            <person name="Baldi P."/>
            <person name="Sandmeyer S."/>
        </authorList>
    </citation>
    <scope>NUCLEOTIDE SEQUENCE [LARGE SCALE GENOMIC DNA]</scope>
    <source>
        <strain evidence="2">CLIB89(W29)</strain>
    </source>
</reference>
<accession>A0A1D8NBE0</accession>
<dbReference type="Proteomes" id="UP000182444">
    <property type="component" value="Chromosome 1C"/>
</dbReference>
<dbReference type="GeneID" id="2909443"/>
<dbReference type="Gene3D" id="2.30.29.90">
    <property type="match status" value="1"/>
</dbReference>
<organism evidence="1 2">
    <name type="scientific">Yarrowia lipolytica</name>
    <name type="common">Candida lipolytica</name>
    <dbReference type="NCBI Taxonomy" id="4952"/>
    <lineage>
        <taxon>Eukaryota</taxon>
        <taxon>Fungi</taxon>
        <taxon>Dikarya</taxon>
        <taxon>Ascomycota</taxon>
        <taxon>Saccharomycotina</taxon>
        <taxon>Dipodascomycetes</taxon>
        <taxon>Dipodascales</taxon>
        <taxon>Dipodascales incertae sedis</taxon>
        <taxon>Yarrowia</taxon>
    </lineage>
</organism>